<dbReference type="SUPFAM" id="SSF53448">
    <property type="entry name" value="Nucleotide-diphospho-sugar transferases"/>
    <property type="match status" value="1"/>
</dbReference>
<reference evidence="12" key="1">
    <citation type="submission" date="2018-11" db="EMBL/GenBank/DDBJ databases">
        <authorList>
            <person name="Alioto T."/>
            <person name="Alioto T."/>
        </authorList>
    </citation>
    <scope>NUCLEOTIDE SEQUENCE</scope>
</reference>
<evidence type="ECO:0000256" key="3">
    <source>
        <dbReference type="ARBA" id="ARBA00004991"/>
    </source>
</evidence>
<dbReference type="GO" id="GO:0016020">
    <property type="term" value="C:membrane"/>
    <property type="evidence" value="ECO:0007669"/>
    <property type="project" value="UniProtKB-SubCell"/>
</dbReference>
<feature type="transmembrane region" description="Helical" evidence="11">
    <location>
        <begin position="99"/>
        <end position="124"/>
    </location>
</feature>
<feature type="transmembrane region" description="Helical" evidence="11">
    <location>
        <begin position="25"/>
        <end position="49"/>
    </location>
</feature>
<keyword evidence="7 12" id="KW-0808">Transferase</keyword>
<dbReference type="Gene3D" id="3.90.550.10">
    <property type="entry name" value="Spore Coat Polysaccharide Biosynthesis Protein SpsA, Chain A"/>
    <property type="match status" value="1"/>
</dbReference>
<evidence type="ECO:0000256" key="8">
    <source>
        <dbReference type="ARBA" id="ARBA00022692"/>
    </source>
</evidence>
<keyword evidence="10 11" id="KW-0472">Membrane</keyword>
<dbReference type="GO" id="GO:0008120">
    <property type="term" value="F:ceramide glucosyltransferase activity"/>
    <property type="evidence" value="ECO:0007669"/>
    <property type="project" value="UniProtKB-EC"/>
</dbReference>
<evidence type="ECO:0000313" key="13">
    <source>
        <dbReference type="Proteomes" id="UP000596742"/>
    </source>
</evidence>
<dbReference type="UniPathway" id="UPA00222"/>
<dbReference type="GO" id="GO:0006679">
    <property type="term" value="P:glucosylceramide biosynthetic process"/>
    <property type="evidence" value="ECO:0007669"/>
    <property type="project" value="TreeGrafter"/>
</dbReference>
<dbReference type="EC" id="2.4.1.80" evidence="5"/>
<dbReference type="InterPro" id="IPR025993">
    <property type="entry name" value="Ceramide_glucosylTrfase"/>
</dbReference>
<evidence type="ECO:0000256" key="9">
    <source>
        <dbReference type="ARBA" id="ARBA00022989"/>
    </source>
</evidence>
<proteinExistence type="inferred from homology"/>
<evidence type="ECO:0000256" key="4">
    <source>
        <dbReference type="ARBA" id="ARBA00006739"/>
    </source>
</evidence>
<dbReference type="PANTHER" id="PTHR12726">
    <property type="entry name" value="CERAMIDE GLUCOSYLTRANSFERASE"/>
    <property type="match status" value="1"/>
</dbReference>
<comment type="pathway">
    <text evidence="3">Sphingolipid metabolism.</text>
</comment>
<evidence type="ECO:0000256" key="7">
    <source>
        <dbReference type="ARBA" id="ARBA00022679"/>
    </source>
</evidence>
<keyword evidence="8 11" id="KW-0812">Transmembrane</keyword>
<accession>A0A8B6GCQ8</accession>
<comment type="pathway">
    <text evidence="2">Lipid metabolism; sphingolipid metabolism.</text>
</comment>
<gene>
    <name evidence="12" type="ORF">MGAL_10B012101</name>
</gene>
<feature type="transmembrane region" description="Helical" evidence="11">
    <location>
        <begin position="407"/>
        <end position="432"/>
    </location>
</feature>
<keyword evidence="9 11" id="KW-1133">Transmembrane helix</keyword>
<dbReference type="Proteomes" id="UP000596742">
    <property type="component" value="Unassembled WGS sequence"/>
</dbReference>
<comment type="similarity">
    <text evidence="4">Belongs to the glycosyltransferase 2 family.</text>
</comment>
<dbReference type="PANTHER" id="PTHR12726:SF0">
    <property type="entry name" value="CERAMIDE GLUCOSYLTRANSFERASE"/>
    <property type="match status" value="1"/>
</dbReference>
<dbReference type="InterPro" id="IPR029044">
    <property type="entry name" value="Nucleotide-diphossugar_trans"/>
</dbReference>
<comment type="caution">
    <text evidence="12">The sequence shown here is derived from an EMBL/GenBank/DDBJ whole genome shotgun (WGS) entry which is preliminary data.</text>
</comment>
<evidence type="ECO:0000256" key="10">
    <source>
        <dbReference type="ARBA" id="ARBA00023136"/>
    </source>
</evidence>
<name>A0A8B6GCQ8_MYTGA</name>
<evidence type="ECO:0000256" key="2">
    <source>
        <dbReference type="ARBA" id="ARBA00004760"/>
    </source>
</evidence>
<dbReference type="OrthoDB" id="1483400at2759"/>
<keyword evidence="6 12" id="KW-0328">Glycosyltransferase</keyword>
<dbReference type="CDD" id="cd02520">
    <property type="entry name" value="Glucosylceramide_synthase"/>
    <property type="match status" value="1"/>
</dbReference>
<evidence type="ECO:0000256" key="5">
    <source>
        <dbReference type="ARBA" id="ARBA00012699"/>
    </source>
</evidence>
<comment type="subcellular location">
    <subcellularLocation>
        <location evidence="1">Membrane</location>
        <topology evidence="1">Multi-pass membrane protein</topology>
    </subcellularLocation>
</comment>
<dbReference type="AlphaFoldDB" id="A0A8B6GCQ8"/>
<organism evidence="12 13">
    <name type="scientific">Mytilus galloprovincialis</name>
    <name type="common">Mediterranean mussel</name>
    <dbReference type="NCBI Taxonomy" id="29158"/>
    <lineage>
        <taxon>Eukaryota</taxon>
        <taxon>Metazoa</taxon>
        <taxon>Spiralia</taxon>
        <taxon>Lophotrochozoa</taxon>
        <taxon>Mollusca</taxon>
        <taxon>Bivalvia</taxon>
        <taxon>Autobranchia</taxon>
        <taxon>Pteriomorphia</taxon>
        <taxon>Mytilida</taxon>
        <taxon>Mytiloidea</taxon>
        <taxon>Mytilidae</taxon>
        <taxon>Mytilinae</taxon>
        <taxon>Mytilus</taxon>
    </lineage>
</organism>
<dbReference type="Pfam" id="PF13506">
    <property type="entry name" value="Glyco_transf_21"/>
    <property type="match status" value="1"/>
</dbReference>
<dbReference type="EMBL" id="UYJE01008246">
    <property type="protein sequence ID" value="VDI62378.1"/>
    <property type="molecule type" value="Genomic_DNA"/>
</dbReference>
<evidence type="ECO:0000313" key="12">
    <source>
        <dbReference type="EMBL" id="VDI62378.1"/>
    </source>
</evidence>
<evidence type="ECO:0000256" key="11">
    <source>
        <dbReference type="SAM" id="Phobius"/>
    </source>
</evidence>
<keyword evidence="13" id="KW-1185">Reference proteome</keyword>
<protein>
    <recommendedName>
        <fullName evidence="5">ceramide glucosyltransferase</fullName>
        <ecNumber evidence="5">2.4.1.80</ecNumber>
    </recommendedName>
</protein>
<evidence type="ECO:0000256" key="6">
    <source>
        <dbReference type="ARBA" id="ARBA00022676"/>
    </source>
</evidence>
<feature type="transmembrane region" description="Helical" evidence="11">
    <location>
        <begin position="378"/>
        <end position="401"/>
    </location>
</feature>
<sequence>MIAYKDNSEKVSGGTKSFSSKVMSVLLFQCIGVPTVTLIFAWLCMYFGLSDTYSYFPEVATKKLYDIDSNIGIQSQFWSIANVSRFSAMYWFDEQTWSYVTFILAILPLIVYAVAIVVISICHIGGHFHFHKKEEPLLSHESLPGVSIVKPLMGVDDLLVENLESHFSLNYPKFELLLCTQTDDDEAIPVVNKLRKKYPQVDCTLFTGGGPGCVNPMVNNMAPGYWNAKYDFIWVSTSRIKASSDIIMDMSCKLQKPDVALVHQMPFYTDLPGFAGTIDKVHFGCIIGRCYPAFNFLGLCCCTGMSYLFKKPVLEECQPQGGLIYFGKYLAEDFFLCTLLHEKGYKLVMSAYPAQQNIPSSSVCFYKDRMVRWLRLRLNMMTFTSGVLEPLGDMIPLGILVSLSVNHFFSISVTYFLLFHFTLCLTSDYILLKRYQNGPLIFSKWKFVFCWFVTELMRTVTYFEAIWRPQTIFWGTKQFRVRLGGVTEVVRDTEKTKS</sequence>
<evidence type="ECO:0000256" key="1">
    <source>
        <dbReference type="ARBA" id="ARBA00004141"/>
    </source>
</evidence>